<evidence type="ECO:0000259" key="4">
    <source>
        <dbReference type="Pfam" id="PF10370"/>
    </source>
</evidence>
<keyword evidence="6" id="KW-1185">Reference proteome</keyword>
<evidence type="ECO:0000313" key="5">
    <source>
        <dbReference type="EMBL" id="MFB9732485.1"/>
    </source>
</evidence>
<reference evidence="5 6" key="1">
    <citation type="submission" date="2024-09" db="EMBL/GenBank/DDBJ databases">
        <authorList>
            <person name="Sun Q."/>
            <person name="Mori K."/>
        </authorList>
    </citation>
    <scope>NUCLEOTIDE SEQUENCE [LARGE SCALE GENOMIC DNA]</scope>
    <source>
        <strain evidence="5 6">JCM 12763</strain>
    </source>
</reference>
<evidence type="ECO:0000313" key="6">
    <source>
        <dbReference type="Proteomes" id="UP001589613"/>
    </source>
</evidence>
<proteinExistence type="predicted"/>
<evidence type="ECO:0000256" key="1">
    <source>
        <dbReference type="ARBA" id="ARBA00022723"/>
    </source>
</evidence>
<comment type="caution">
    <text evidence="5">The sequence shown here is derived from an EMBL/GenBank/DDBJ whole genome shotgun (WGS) entry which is preliminary data.</text>
</comment>
<feature type="domain" description="Fumarylacetoacetase-like C-terminal" evidence="3">
    <location>
        <begin position="59"/>
        <end position="253"/>
    </location>
</feature>
<dbReference type="Proteomes" id="UP001589613">
    <property type="component" value="Unassembled WGS sequence"/>
</dbReference>
<feature type="compositionally biased region" description="Gly residues" evidence="2">
    <location>
        <begin position="261"/>
        <end position="273"/>
    </location>
</feature>
<protein>
    <submittedName>
        <fullName evidence="5">Fumarylacetoacetate hydrolase family protein</fullName>
        <ecNumber evidence="5">3.7.-.-</ecNumber>
    </submittedName>
</protein>
<keyword evidence="1" id="KW-0479">Metal-binding</keyword>
<organism evidence="5 6">
    <name type="scientific">Ornithinimicrobium kibberense</name>
    <dbReference type="NCBI Taxonomy" id="282060"/>
    <lineage>
        <taxon>Bacteria</taxon>
        <taxon>Bacillati</taxon>
        <taxon>Actinomycetota</taxon>
        <taxon>Actinomycetes</taxon>
        <taxon>Micrococcales</taxon>
        <taxon>Ornithinimicrobiaceae</taxon>
        <taxon>Ornithinimicrobium</taxon>
    </lineage>
</organism>
<sequence length="279" mass="29357">MRICRFTAGDDPRFGLVDGAGEKIAEISGDPLYTRIELTGETHLVEDVRLLAPVIPRSKVVAIGRNYADHAREMGNELPDEPMMFFIPNTSVCGPGDPVVIPAFAREISYEGELAVVIGRLCKDVRAEDAASVVFGYTVANDVTARDLQRGDNQWARAKGMDTFTPLGPWIETDLDVADLSIVTTVDGEVRQDGTTADLHFGIGELIAHASAAFTLLPGDVLLTGTPAGVGPITPGQRCEVTIEGIGVLANPFVAADPHEGSGGSEGSDGTGGSDTPRG</sequence>
<name>A0ABV5V3T1_9MICO</name>
<gene>
    <name evidence="5" type="ORF">ACFFN0_10575</name>
</gene>
<dbReference type="SUPFAM" id="SSF56529">
    <property type="entry name" value="FAH"/>
    <property type="match status" value="1"/>
</dbReference>
<dbReference type="RefSeq" id="WP_141338950.1">
    <property type="nucleotide sequence ID" value="NZ_JBHMAX010000019.1"/>
</dbReference>
<evidence type="ECO:0000256" key="2">
    <source>
        <dbReference type="SAM" id="MobiDB-lite"/>
    </source>
</evidence>
<dbReference type="PANTHER" id="PTHR11820">
    <property type="entry name" value="ACYLPYRUVASE"/>
    <property type="match status" value="1"/>
</dbReference>
<dbReference type="GO" id="GO:0016787">
    <property type="term" value="F:hydrolase activity"/>
    <property type="evidence" value="ECO:0007669"/>
    <property type="project" value="UniProtKB-KW"/>
</dbReference>
<dbReference type="EMBL" id="JBHMAX010000019">
    <property type="protein sequence ID" value="MFB9732485.1"/>
    <property type="molecule type" value="Genomic_DNA"/>
</dbReference>
<evidence type="ECO:0000259" key="3">
    <source>
        <dbReference type="Pfam" id="PF01557"/>
    </source>
</evidence>
<dbReference type="Gene3D" id="2.30.30.370">
    <property type="entry name" value="FAH"/>
    <property type="match status" value="1"/>
</dbReference>
<dbReference type="Pfam" id="PF01557">
    <property type="entry name" value="FAA_hydrolase"/>
    <property type="match status" value="1"/>
</dbReference>
<dbReference type="Pfam" id="PF10370">
    <property type="entry name" value="Rv2993c-like_N"/>
    <property type="match status" value="1"/>
</dbReference>
<accession>A0ABV5V3T1</accession>
<dbReference type="Gene3D" id="3.90.850.10">
    <property type="entry name" value="Fumarylacetoacetase-like, C-terminal domain"/>
    <property type="match status" value="1"/>
</dbReference>
<dbReference type="EC" id="3.7.-.-" evidence="5"/>
<dbReference type="InterPro" id="IPR018833">
    <property type="entry name" value="Rv2993c-like_N"/>
</dbReference>
<keyword evidence="5" id="KW-0378">Hydrolase</keyword>
<feature type="region of interest" description="Disordered" evidence="2">
    <location>
        <begin position="254"/>
        <end position="279"/>
    </location>
</feature>
<dbReference type="InterPro" id="IPR011234">
    <property type="entry name" value="Fumarylacetoacetase-like_C"/>
</dbReference>
<dbReference type="InterPro" id="IPR036663">
    <property type="entry name" value="Fumarylacetoacetase_C_sf"/>
</dbReference>
<dbReference type="PANTHER" id="PTHR11820:SF7">
    <property type="entry name" value="ACYLPYRUVASE FAHD1, MITOCHONDRIAL"/>
    <property type="match status" value="1"/>
</dbReference>
<feature type="domain" description="Rv2993c-like N-terminal" evidence="4">
    <location>
        <begin position="1"/>
        <end position="53"/>
    </location>
</feature>